<comment type="caution">
    <text evidence="7">The sequence shown here is derived from an EMBL/GenBank/DDBJ whole genome shotgun (WGS) entry which is preliminary data.</text>
</comment>
<dbReference type="AlphaFoldDB" id="A0A5C5XD43"/>
<evidence type="ECO:0000259" key="3">
    <source>
        <dbReference type="Pfam" id="PF07627"/>
    </source>
</evidence>
<dbReference type="Pfam" id="PF07624">
    <property type="entry name" value="PSD2"/>
    <property type="match status" value="1"/>
</dbReference>
<reference evidence="7 8" key="1">
    <citation type="submission" date="2019-02" db="EMBL/GenBank/DDBJ databases">
        <title>Deep-cultivation of Planctomycetes and their phenomic and genomic characterization uncovers novel biology.</title>
        <authorList>
            <person name="Wiegand S."/>
            <person name="Jogler M."/>
            <person name="Boedeker C."/>
            <person name="Pinto D."/>
            <person name="Vollmers J."/>
            <person name="Rivas-Marin E."/>
            <person name="Kohn T."/>
            <person name="Peeters S.H."/>
            <person name="Heuer A."/>
            <person name="Rast P."/>
            <person name="Oberbeckmann S."/>
            <person name="Bunk B."/>
            <person name="Jeske O."/>
            <person name="Meyerdierks A."/>
            <person name="Storesund J.E."/>
            <person name="Kallscheuer N."/>
            <person name="Luecker S."/>
            <person name="Lage O.M."/>
            <person name="Pohl T."/>
            <person name="Merkel B.J."/>
            <person name="Hornburger P."/>
            <person name="Mueller R.-W."/>
            <person name="Bruemmer F."/>
            <person name="Labrenz M."/>
            <person name="Spormann A.M."/>
            <person name="Op Den Camp H."/>
            <person name="Overmann J."/>
            <person name="Amann R."/>
            <person name="Jetten M.S.M."/>
            <person name="Mascher T."/>
            <person name="Medema M.H."/>
            <person name="Devos D.P."/>
            <person name="Kaster A.-K."/>
            <person name="Ovreas L."/>
            <person name="Rohde M."/>
            <person name="Galperin M.Y."/>
            <person name="Jogler C."/>
        </authorList>
    </citation>
    <scope>NUCLEOTIDE SEQUENCE [LARGE SCALE GENOMIC DNA]</scope>
    <source>
        <strain evidence="7 8">Pan54</strain>
    </source>
</reference>
<gene>
    <name evidence="7" type="ORF">Pan54_16420</name>
</gene>
<dbReference type="PROSITE" id="PS51257">
    <property type="entry name" value="PROKAR_LIPOPROTEIN"/>
    <property type="match status" value="1"/>
</dbReference>
<dbReference type="Pfam" id="PF07627">
    <property type="entry name" value="PSCyt3"/>
    <property type="match status" value="1"/>
</dbReference>
<keyword evidence="8" id="KW-1185">Reference proteome</keyword>
<sequence length="905" mass="102134">MKKIFNLILIGLVMTGCGLHSVFLIAAEAPVVTIAKEHFLLLQSHCLDCHSMNNAEAAFRVDTLPLTISDIETAARWQKVLNALNSGEMPPKEEPAIEKSLKADFLDHLANAMVAARRNLADQKGVITMRRLNRREYQNTLHELLGVEINVNDLPSDIGSGSFDTVGSNLYMSSTQFEQYMALGREALDEAFEWKAAFNVHNILRFETEEITSKVAKHIEYQLDAQSRATEWTKLVDEAVAKPENANIVAEIRAGPLGNHAHIFYRSWKKFPGVPAPETFGFNTVENNADKAITALRPFHLPYHRYYLEQPATDTGAYLAASNEHPSVLDNATINLLVPFSWPVGEYVVRFRAGTTEHATSDRKFIEFGINPRSQQALSVHEITGTIDAPQVVEIPLTMTRANKERANRSLFLREKGTRDNWDQATRVAREGRSQNHEIGRTFALWVDWIEIERVPASDEQTSAGMAAISHLPHDDNSEMPSDYDLYRAFDQFSKTAFRGVEPSPEYVNRLVQIYQSHRKLGAKHTDSLKDTLAIVLSSPMFLYHSEPRMAERPRALTDHELANRLAYFLWSGPPDHTLYSLAENSEVNQPEVLSEQVSRLLSDPRMENFVTGFTYQWLGLDRLDFFQVNLDKHPRFDNSTRQAARIEIYKTVKYLLNNNGALTDLLKSDYVVINSVLANYYGIDGVHGDHYRRVQLPEDSPRGGFLGMSAIHLMGGNGDTTSPVERGAWVLRKLLHDPPPPAPANVPQLARLAGLTLTTRERILAHQEEPQCASCHRKIDPIGFGLENFDAVGNWRTEDSFQVVDDKGKPDPDKKITWKVDPSGSLYNGPAFENYFELRDLVASHEEDFARGFTEALIQYALGRPVGFTDERLIENIVQEAREHDFAIHAFIHALVNSPEFQLK</sequence>
<dbReference type="InterPro" id="IPR011429">
    <property type="entry name" value="Cyt_c_Planctomycete-type"/>
</dbReference>
<evidence type="ECO:0000259" key="5">
    <source>
        <dbReference type="Pfam" id="PF07635"/>
    </source>
</evidence>
<dbReference type="Pfam" id="PF07637">
    <property type="entry name" value="PSD5"/>
    <property type="match status" value="1"/>
</dbReference>
<evidence type="ECO:0000259" key="2">
    <source>
        <dbReference type="Pfam" id="PF07626"/>
    </source>
</evidence>
<dbReference type="Pfam" id="PF07635">
    <property type="entry name" value="PSCyt1"/>
    <property type="match status" value="1"/>
</dbReference>
<dbReference type="Pfam" id="PF07626">
    <property type="entry name" value="PSD3"/>
    <property type="match status" value="1"/>
</dbReference>
<evidence type="ECO:0000259" key="4">
    <source>
        <dbReference type="Pfam" id="PF07631"/>
    </source>
</evidence>
<feature type="domain" description="DUF1585" evidence="1">
    <location>
        <begin position="829"/>
        <end position="902"/>
    </location>
</feature>
<protein>
    <recommendedName>
        <fullName evidence="9">Planctomycete cytochrome C</fullName>
    </recommendedName>
</protein>
<dbReference type="InterPro" id="IPR013036">
    <property type="entry name" value="DUF1587"/>
</dbReference>
<evidence type="ECO:0000313" key="7">
    <source>
        <dbReference type="EMBL" id="TWT60910.1"/>
    </source>
</evidence>
<dbReference type="InterPro" id="IPR013042">
    <property type="entry name" value="DUF1592"/>
</dbReference>
<evidence type="ECO:0000259" key="1">
    <source>
        <dbReference type="Pfam" id="PF07624"/>
    </source>
</evidence>
<dbReference type="InterPro" id="IPR011478">
    <property type="entry name" value="DUF1585"/>
</dbReference>
<feature type="domain" description="DUF1592" evidence="4">
    <location>
        <begin position="557"/>
        <end position="684"/>
    </location>
</feature>
<evidence type="ECO:0000259" key="6">
    <source>
        <dbReference type="Pfam" id="PF07637"/>
    </source>
</evidence>
<feature type="domain" description="Cytochrome C Planctomycete-type" evidence="5">
    <location>
        <begin position="46"/>
        <end position="93"/>
    </location>
</feature>
<dbReference type="Proteomes" id="UP000316095">
    <property type="component" value="Unassembled WGS sequence"/>
</dbReference>
<dbReference type="RefSeq" id="WP_261343172.1">
    <property type="nucleotide sequence ID" value="NZ_SJPG01000001.1"/>
</dbReference>
<dbReference type="EMBL" id="SJPG01000001">
    <property type="protein sequence ID" value="TWT60910.1"/>
    <property type="molecule type" value="Genomic_DNA"/>
</dbReference>
<dbReference type="InterPro" id="IPR013043">
    <property type="entry name" value="DUF1595"/>
</dbReference>
<accession>A0A5C5XD43</accession>
<evidence type="ECO:0000313" key="8">
    <source>
        <dbReference type="Proteomes" id="UP000316095"/>
    </source>
</evidence>
<feature type="domain" description="DUF1587" evidence="2">
    <location>
        <begin position="130"/>
        <end position="192"/>
    </location>
</feature>
<feature type="domain" description="DUF1588" evidence="3">
    <location>
        <begin position="703"/>
        <end position="800"/>
    </location>
</feature>
<proteinExistence type="predicted"/>
<evidence type="ECO:0008006" key="9">
    <source>
        <dbReference type="Google" id="ProtNLM"/>
    </source>
</evidence>
<name>A0A5C5XD43_9PLAN</name>
<dbReference type="Pfam" id="PF07631">
    <property type="entry name" value="PSD4"/>
    <property type="match status" value="1"/>
</dbReference>
<organism evidence="7 8">
    <name type="scientific">Rubinisphaera italica</name>
    <dbReference type="NCBI Taxonomy" id="2527969"/>
    <lineage>
        <taxon>Bacteria</taxon>
        <taxon>Pseudomonadati</taxon>
        <taxon>Planctomycetota</taxon>
        <taxon>Planctomycetia</taxon>
        <taxon>Planctomycetales</taxon>
        <taxon>Planctomycetaceae</taxon>
        <taxon>Rubinisphaera</taxon>
    </lineage>
</organism>
<feature type="domain" description="DUF1595" evidence="6">
    <location>
        <begin position="490"/>
        <end position="547"/>
    </location>
</feature>
<dbReference type="InterPro" id="IPR013039">
    <property type="entry name" value="DUF1588"/>
</dbReference>